<dbReference type="Pfam" id="PF01370">
    <property type="entry name" value="Epimerase"/>
    <property type="match status" value="1"/>
</dbReference>
<comment type="similarity">
    <text evidence="1">Belongs to the NAD(P)-dependent epimerase/dehydratase family.</text>
</comment>
<dbReference type="PANTHER" id="PTHR43103">
    <property type="entry name" value="NUCLEOSIDE-DIPHOSPHATE-SUGAR EPIMERASE"/>
    <property type="match status" value="1"/>
</dbReference>
<dbReference type="PANTHER" id="PTHR43103:SF5">
    <property type="entry name" value="4-EPIMERASE, PUTATIVE (AFU_ORTHOLOGUE AFUA_7G00360)-RELATED"/>
    <property type="match status" value="1"/>
</dbReference>
<dbReference type="GO" id="GO:0016491">
    <property type="term" value="F:oxidoreductase activity"/>
    <property type="evidence" value="ECO:0007669"/>
    <property type="project" value="UniProtKB-KW"/>
</dbReference>
<evidence type="ECO:0000313" key="5">
    <source>
        <dbReference type="EMBL" id="MYC95928.1"/>
    </source>
</evidence>
<dbReference type="InterPro" id="IPR036291">
    <property type="entry name" value="NAD(P)-bd_dom_sf"/>
</dbReference>
<evidence type="ECO:0000256" key="2">
    <source>
        <dbReference type="ARBA" id="ARBA00023002"/>
    </source>
</evidence>
<sequence length="339" mass="37268">MIFGSLGRHKMSKILVTGGSGTIGGYVLRELLQAGHSVSSFSRTAPRVEGAGFVQGDIMETARLAGACQDQDAVIHLAAIPGPGRATPAQLLNVNVIGTVNVLEAAVQAGIGKVVFASSGAATGFSFQKREILPQYLPIDEEHPCEPQDEYGLSKLLGELTCKRYSDAFGIQTICLRINNNWYLERAGAEVAVRSGWAQQFTVEELWNRRYRKTIEDAGGGWPSPGPPAPRSILWAFTDARDAAQAFRLALENDTIRHELFLINGDDTCSREPTPLLINRLRSSFGEEEADSASPDIPLKEPLEGHATLWSHAKATRLLGYRPKYTWRQSDFQSWMEKR</sequence>
<evidence type="ECO:0000256" key="1">
    <source>
        <dbReference type="ARBA" id="ARBA00007637"/>
    </source>
</evidence>
<protein>
    <submittedName>
        <fullName evidence="5">NAD(P)-dependent oxidoreductase</fullName>
    </submittedName>
</protein>
<gene>
    <name evidence="5" type="ORF">F4X14_13290</name>
</gene>
<keyword evidence="2" id="KW-0560">Oxidoreductase</keyword>
<dbReference type="Gene3D" id="3.40.50.720">
    <property type="entry name" value="NAD(P)-binding Rossmann-like Domain"/>
    <property type="match status" value="1"/>
</dbReference>
<comment type="caution">
    <text evidence="5">The sequence shown here is derived from an EMBL/GenBank/DDBJ whole genome shotgun (WGS) entry which is preliminary data.</text>
</comment>
<dbReference type="EMBL" id="VXMH01000071">
    <property type="protein sequence ID" value="MYC95928.1"/>
    <property type="molecule type" value="Genomic_DNA"/>
</dbReference>
<dbReference type="InterPro" id="IPR001509">
    <property type="entry name" value="Epimerase_deHydtase"/>
</dbReference>
<reference evidence="5" key="1">
    <citation type="submission" date="2019-09" db="EMBL/GenBank/DDBJ databases">
        <title>Characterisation of the sponge microbiome using genome-centric metagenomics.</title>
        <authorList>
            <person name="Engelberts J.P."/>
            <person name="Robbins S.J."/>
            <person name="De Goeij J.M."/>
            <person name="Aranda M."/>
            <person name="Bell S.C."/>
            <person name="Webster N.S."/>
        </authorList>
    </citation>
    <scope>NUCLEOTIDE SEQUENCE</scope>
    <source>
        <strain evidence="5">SB0661_bin_32</strain>
    </source>
</reference>
<keyword evidence="3" id="KW-0520">NAD</keyword>
<proteinExistence type="inferred from homology"/>
<dbReference type="SUPFAM" id="SSF51735">
    <property type="entry name" value="NAD(P)-binding Rossmann-fold domains"/>
    <property type="match status" value="1"/>
</dbReference>
<evidence type="ECO:0000259" key="4">
    <source>
        <dbReference type="Pfam" id="PF01370"/>
    </source>
</evidence>
<evidence type="ECO:0000256" key="3">
    <source>
        <dbReference type="ARBA" id="ARBA00023027"/>
    </source>
</evidence>
<name>A0A6B1D8D1_9CHLR</name>
<organism evidence="5">
    <name type="scientific">Caldilineaceae bacterium SB0661_bin_32</name>
    <dbReference type="NCBI Taxonomy" id="2605255"/>
    <lineage>
        <taxon>Bacteria</taxon>
        <taxon>Bacillati</taxon>
        <taxon>Chloroflexota</taxon>
        <taxon>Caldilineae</taxon>
        <taxon>Caldilineales</taxon>
        <taxon>Caldilineaceae</taxon>
    </lineage>
</organism>
<accession>A0A6B1D8D1</accession>
<feature type="domain" description="NAD-dependent epimerase/dehydratase" evidence="4">
    <location>
        <begin position="14"/>
        <end position="253"/>
    </location>
</feature>
<dbReference type="AlphaFoldDB" id="A0A6B1D8D1"/>